<dbReference type="EMBL" id="CAJHJT010000056">
    <property type="protein sequence ID" value="CAD7014078.1"/>
    <property type="molecule type" value="Genomic_DNA"/>
</dbReference>
<protein>
    <submittedName>
        <fullName evidence="1">(Mediterranean fruit fly) hypothetical protein</fullName>
    </submittedName>
</protein>
<dbReference type="AlphaFoldDB" id="A0A811VCP3"/>
<dbReference type="Proteomes" id="UP000606786">
    <property type="component" value="Unassembled WGS sequence"/>
</dbReference>
<accession>A0A811VCP3</accession>
<gene>
    <name evidence="1" type="ORF">CCAP1982_LOCUS22085</name>
</gene>
<reference evidence="1" key="1">
    <citation type="submission" date="2020-11" db="EMBL/GenBank/DDBJ databases">
        <authorList>
            <person name="Whitehead M."/>
        </authorList>
    </citation>
    <scope>NUCLEOTIDE SEQUENCE</scope>
    <source>
        <strain evidence="1">EGII</strain>
    </source>
</reference>
<evidence type="ECO:0000313" key="1">
    <source>
        <dbReference type="EMBL" id="CAD7014078.1"/>
    </source>
</evidence>
<comment type="caution">
    <text evidence="1">The sequence shown here is derived from an EMBL/GenBank/DDBJ whole genome shotgun (WGS) entry which is preliminary data.</text>
</comment>
<name>A0A811VCP3_CERCA</name>
<evidence type="ECO:0000313" key="2">
    <source>
        <dbReference type="Proteomes" id="UP000606786"/>
    </source>
</evidence>
<proteinExistence type="predicted"/>
<organism evidence="1 2">
    <name type="scientific">Ceratitis capitata</name>
    <name type="common">Mediterranean fruit fly</name>
    <name type="synonym">Tephritis capitata</name>
    <dbReference type="NCBI Taxonomy" id="7213"/>
    <lineage>
        <taxon>Eukaryota</taxon>
        <taxon>Metazoa</taxon>
        <taxon>Ecdysozoa</taxon>
        <taxon>Arthropoda</taxon>
        <taxon>Hexapoda</taxon>
        <taxon>Insecta</taxon>
        <taxon>Pterygota</taxon>
        <taxon>Neoptera</taxon>
        <taxon>Endopterygota</taxon>
        <taxon>Diptera</taxon>
        <taxon>Brachycera</taxon>
        <taxon>Muscomorpha</taxon>
        <taxon>Tephritoidea</taxon>
        <taxon>Tephritidae</taxon>
        <taxon>Ceratitis</taxon>
        <taxon>Ceratitis</taxon>
    </lineage>
</organism>
<keyword evidence="2" id="KW-1185">Reference proteome</keyword>
<sequence>MTERTIQAYRPKVWNFNQSSAKSFNAGGKGITFTKMHLPKIRKNFYTFSKKQSSWENRIIQSKTLQPPACQLLRRAAGKSNSAQTQATTAINDVKTVVKLQHQLANARALSTGSCSATNLSSGFAHFATIAAAAAPAGG</sequence>